<sequence length="112" mass="12934">MRAGKLRHRVTLEWLKEGNRSDSGAAVDEWVPEPRKRWAEVEQLRGRTLFAAQEANAETTARIRMRYRPDIAAATGKTLRVRFGQVVYRLEGRAIDVGGKRTELELMCHEWV</sequence>
<dbReference type="OrthoDB" id="8640229at2"/>
<dbReference type="Pfam" id="PF05521">
    <property type="entry name" value="Phage_HCP"/>
    <property type="match status" value="1"/>
</dbReference>
<name>A0A433KY94_9GAMM</name>
<keyword evidence="2" id="KW-1185">Reference proteome</keyword>
<reference evidence="1 2" key="1">
    <citation type="submission" date="2018-12" db="EMBL/GenBank/DDBJ databases">
        <title>three novel Halomonas strain isolated from plants.</title>
        <authorList>
            <person name="Sun C."/>
        </authorList>
    </citation>
    <scope>NUCLEOTIDE SEQUENCE [LARGE SCALE GENOMIC DNA]</scope>
    <source>
        <strain evidence="1 2">JCM 18142</strain>
    </source>
</reference>
<dbReference type="RefSeq" id="WP_127059925.1">
    <property type="nucleotide sequence ID" value="NZ_RZHF01000004.1"/>
</dbReference>
<protein>
    <submittedName>
        <fullName evidence="1">Head-tail adaptor protein</fullName>
    </submittedName>
</protein>
<dbReference type="EMBL" id="RZHF01000004">
    <property type="protein sequence ID" value="RUR34480.1"/>
    <property type="molecule type" value="Genomic_DNA"/>
</dbReference>
<dbReference type="NCBIfam" id="TIGR01563">
    <property type="entry name" value="gp16_SPP1"/>
    <property type="match status" value="1"/>
</dbReference>
<gene>
    <name evidence="1" type="ORF">ELY38_02500</name>
</gene>
<comment type="caution">
    <text evidence="1">The sequence shown here is derived from an EMBL/GenBank/DDBJ whole genome shotgun (WGS) entry which is preliminary data.</text>
</comment>
<dbReference type="InterPro" id="IPR008767">
    <property type="entry name" value="Phage_SPP1_head-tail_adaptor"/>
</dbReference>
<dbReference type="InterPro" id="IPR038666">
    <property type="entry name" value="SSP1_head-tail_sf"/>
</dbReference>
<evidence type="ECO:0000313" key="2">
    <source>
        <dbReference type="Proteomes" id="UP000287023"/>
    </source>
</evidence>
<proteinExistence type="predicted"/>
<accession>A0A433KY94</accession>
<dbReference type="Gene3D" id="2.40.10.270">
    <property type="entry name" value="Bacteriophage SPP1 head-tail adaptor protein"/>
    <property type="match status" value="1"/>
</dbReference>
<organism evidence="1 2">
    <name type="scientific">Vreelandella nanhaiensis</name>
    <dbReference type="NCBI Taxonomy" id="1258546"/>
    <lineage>
        <taxon>Bacteria</taxon>
        <taxon>Pseudomonadati</taxon>
        <taxon>Pseudomonadota</taxon>
        <taxon>Gammaproteobacteria</taxon>
        <taxon>Oceanospirillales</taxon>
        <taxon>Halomonadaceae</taxon>
        <taxon>Vreelandella</taxon>
    </lineage>
</organism>
<dbReference type="Proteomes" id="UP000287023">
    <property type="component" value="Unassembled WGS sequence"/>
</dbReference>
<dbReference type="AlphaFoldDB" id="A0A433KY94"/>
<evidence type="ECO:0000313" key="1">
    <source>
        <dbReference type="EMBL" id="RUR34480.1"/>
    </source>
</evidence>